<keyword evidence="4 6" id="KW-0238">DNA-binding</keyword>
<dbReference type="PANTHER" id="PTHR12532">
    <property type="entry name" value="TRANSLATIONAL ACTIVATOR OF CYTOCHROME C OXIDASE 1"/>
    <property type="match status" value="1"/>
</dbReference>
<sequence>MAGHSKWSNIKHRKGAQDKKRSKEFSKVIKEITIAIKENNLNADPDTNPVLRTALNNAKGVNMPKENIERAIKKATGAGGENYERVTFEGYAPNGIAFFVECQTDNTNRTVANVRSLFTKGGGSLGVNGSVEFLFERKGVFLLEREKLTGDEEELELELIEGGVESFDKEDEEFITVYTAYEDFGLMQQTLEKLGIEPKNAGLQYIPLSTLDLSTEDGVQVLKLLDKFEDEDDVQEVYHNLEITDEMMEAFSNQA</sequence>
<evidence type="ECO:0000256" key="2">
    <source>
        <dbReference type="ARBA" id="ARBA00022490"/>
    </source>
</evidence>
<dbReference type="HAMAP" id="MF_00693">
    <property type="entry name" value="Transcrip_reg_TACO1"/>
    <property type="match status" value="1"/>
</dbReference>
<evidence type="ECO:0000256" key="7">
    <source>
        <dbReference type="SAM" id="MobiDB-lite"/>
    </source>
</evidence>
<dbReference type="NCBIfam" id="NF009044">
    <property type="entry name" value="PRK12378.1"/>
    <property type="match status" value="1"/>
</dbReference>
<evidence type="ECO:0000256" key="6">
    <source>
        <dbReference type="HAMAP-Rule" id="MF_00693"/>
    </source>
</evidence>
<dbReference type="Pfam" id="PF01709">
    <property type="entry name" value="Transcrip_reg"/>
    <property type="match status" value="1"/>
</dbReference>
<dbReference type="InterPro" id="IPR029072">
    <property type="entry name" value="YebC-like"/>
</dbReference>
<feature type="domain" description="TACO1/YebC-like second and third" evidence="8">
    <location>
        <begin position="83"/>
        <end position="241"/>
    </location>
</feature>
<dbReference type="RefSeq" id="WP_304420072.1">
    <property type="nucleotide sequence ID" value="NZ_JANCMU010000001.1"/>
</dbReference>
<keyword evidence="2 6" id="KW-0963">Cytoplasm</keyword>
<comment type="similarity">
    <text evidence="1 6">Belongs to the TACO1 family.</text>
</comment>
<dbReference type="EMBL" id="JANCMU010000001">
    <property type="protein sequence ID" value="MDG4945467.1"/>
    <property type="molecule type" value="Genomic_DNA"/>
</dbReference>
<feature type="domain" description="TACO1/YebC-like N-terminal" evidence="9">
    <location>
        <begin position="5"/>
        <end position="77"/>
    </location>
</feature>
<dbReference type="AlphaFoldDB" id="A0A9X4MYW8"/>
<dbReference type="Gene3D" id="3.30.70.980">
    <property type="match status" value="2"/>
</dbReference>
<evidence type="ECO:0000259" key="9">
    <source>
        <dbReference type="Pfam" id="PF20772"/>
    </source>
</evidence>
<dbReference type="GO" id="GO:0003677">
    <property type="term" value="F:DNA binding"/>
    <property type="evidence" value="ECO:0007669"/>
    <property type="project" value="UniProtKB-UniRule"/>
</dbReference>
<evidence type="ECO:0000313" key="11">
    <source>
        <dbReference type="Proteomes" id="UP001152599"/>
    </source>
</evidence>
<dbReference type="Proteomes" id="UP001152599">
    <property type="component" value="Unassembled WGS sequence"/>
</dbReference>
<proteinExistence type="inferred from homology"/>
<dbReference type="InterPro" id="IPR017856">
    <property type="entry name" value="Integrase-like_N"/>
</dbReference>
<feature type="region of interest" description="Disordered" evidence="7">
    <location>
        <begin position="1"/>
        <end position="22"/>
    </location>
</feature>
<keyword evidence="5 6" id="KW-0804">Transcription</keyword>
<dbReference type="GO" id="GO:0005829">
    <property type="term" value="C:cytosol"/>
    <property type="evidence" value="ECO:0007669"/>
    <property type="project" value="TreeGrafter"/>
</dbReference>
<evidence type="ECO:0000256" key="1">
    <source>
        <dbReference type="ARBA" id="ARBA00008724"/>
    </source>
</evidence>
<dbReference type="InterPro" id="IPR048300">
    <property type="entry name" value="TACO1_YebC-like_2nd/3rd_dom"/>
</dbReference>
<keyword evidence="3 6" id="KW-0805">Transcription regulation</keyword>
<reference evidence="10" key="1">
    <citation type="submission" date="2022-07" db="EMBL/GenBank/DDBJ databases">
        <title>Description and genome-wide analysis of Profundicola chukchiensis gen. nov., sp. nov., marine bacteria isolated from bottom sediments of the Chukchi Sea.</title>
        <authorList>
            <person name="Romanenko L."/>
            <person name="Otstavnykh N."/>
            <person name="Kurilenko V."/>
            <person name="Eremeev V."/>
            <person name="Velansky P."/>
            <person name="Mikhailov V."/>
            <person name="Isaeva M."/>
        </authorList>
    </citation>
    <scope>NUCLEOTIDE SEQUENCE</scope>
    <source>
        <strain evidence="10">KMM 9713</strain>
    </source>
</reference>
<dbReference type="Gene3D" id="1.10.10.200">
    <property type="match status" value="1"/>
</dbReference>
<organism evidence="10 11">
    <name type="scientific">Profundicola chukchiensis</name>
    <dbReference type="NCBI Taxonomy" id="2961959"/>
    <lineage>
        <taxon>Bacteria</taxon>
        <taxon>Pseudomonadati</taxon>
        <taxon>Bacteroidota</taxon>
        <taxon>Flavobacteriia</taxon>
        <taxon>Flavobacteriales</taxon>
        <taxon>Weeksellaceae</taxon>
        <taxon>Profundicola</taxon>
    </lineage>
</organism>
<evidence type="ECO:0000313" key="10">
    <source>
        <dbReference type="EMBL" id="MDG4945467.1"/>
    </source>
</evidence>
<keyword evidence="11" id="KW-1185">Reference proteome</keyword>
<dbReference type="InterPro" id="IPR049083">
    <property type="entry name" value="TACO1_YebC_N"/>
</dbReference>
<protein>
    <recommendedName>
        <fullName evidence="6">Probable transcriptional regulatory protein NMK71_03490</fullName>
    </recommendedName>
</protein>
<comment type="subcellular location">
    <subcellularLocation>
        <location evidence="6">Cytoplasm</location>
    </subcellularLocation>
</comment>
<comment type="caution">
    <text evidence="10">The sequence shown here is derived from an EMBL/GenBank/DDBJ whole genome shotgun (WGS) entry which is preliminary data.</text>
</comment>
<dbReference type="Pfam" id="PF20772">
    <property type="entry name" value="TACO1_YebC_N"/>
    <property type="match status" value="1"/>
</dbReference>
<evidence type="ECO:0000256" key="5">
    <source>
        <dbReference type="ARBA" id="ARBA00023163"/>
    </source>
</evidence>
<dbReference type="NCBIfam" id="TIGR01033">
    <property type="entry name" value="YebC/PmpR family DNA-binding transcriptional regulator"/>
    <property type="match status" value="1"/>
</dbReference>
<evidence type="ECO:0000259" key="8">
    <source>
        <dbReference type="Pfam" id="PF01709"/>
    </source>
</evidence>
<dbReference type="GO" id="GO:0006355">
    <property type="term" value="P:regulation of DNA-templated transcription"/>
    <property type="evidence" value="ECO:0007669"/>
    <property type="project" value="UniProtKB-UniRule"/>
</dbReference>
<dbReference type="InterPro" id="IPR002876">
    <property type="entry name" value="Transcrip_reg_TACO1-like"/>
</dbReference>
<dbReference type="FunFam" id="1.10.10.200:FF:000002">
    <property type="entry name" value="Probable transcriptional regulatory protein CLM62_37755"/>
    <property type="match status" value="1"/>
</dbReference>
<dbReference type="PANTHER" id="PTHR12532:SF6">
    <property type="entry name" value="TRANSCRIPTIONAL REGULATORY PROTEIN YEBC-RELATED"/>
    <property type="match status" value="1"/>
</dbReference>
<dbReference type="InterPro" id="IPR026564">
    <property type="entry name" value="Transcrip_reg_TACO1-like_dom3"/>
</dbReference>
<dbReference type="SUPFAM" id="SSF75625">
    <property type="entry name" value="YebC-like"/>
    <property type="match status" value="1"/>
</dbReference>
<evidence type="ECO:0000256" key="3">
    <source>
        <dbReference type="ARBA" id="ARBA00023015"/>
    </source>
</evidence>
<dbReference type="NCBIfam" id="NF001030">
    <property type="entry name" value="PRK00110.1"/>
    <property type="match status" value="1"/>
</dbReference>
<accession>A0A9X4MYW8</accession>
<gene>
    <name evidence="10" type="ORF">NMK71_03490</name>
</gene>
<name>A0A9X4MYW8_9FLAO</name>
<evidence type="ECO:0000256" key="4">
    <source>
        <dbReference type="ARBA" id="ARBA00023125"/>
    </source>
</evidence>